<gene>
    <name evidence="2" type="ORF">NCTC5047_01105</name>
</gene>
<feature type="coiled-coil region" evidence="1">
    <location>
        <begin position="25"/>
        <end position="59"/>
    </location>
</feature>
<keyword evidence="1" id="KW-0175">Coiled coil</keyword>
<sequence>MSRKANEAVRGLDAQVKNDEQDLVLADHESRLETAEATLVNHEQRITAAEATLSIMKSESPPPK</sequence>
<organism evidence="2 3">
    <name type="scientific">Klebsiella pneumoniae</name>
    <dbReference type="NCBI Taxonomy" id="573"/>
    <lineage>
        <taxon>Bacteria</taxon>
        <taxon>Pseudomonadati</taxon>
        <taxon>Pseudomonadota</taxon>
        <taxon>Gammaproteobacteria</taxon>
        <taxon>Enterobacterales</taxon>
        <taxon>Enterobacteriaceae</taxon>
        <taxon>Klebsiella/Raoultella group</taxon>
        <taxon>Klebsiella</taxon>
        <taxon>Klebsiella pneumoniae complex</taxon>
    </lineage>
</organism>
<dbReference type="Gene3D" id="1.20.5.340">
    <property type="match status" value="1"/>
</dbReference>
<accession>A0A377XEG2</accession>
<proteinExistence type="predicted"/>
<reference evidence="2 3" key="1">
    <citation type="submission" date="2018-06" db="EMBL/GenBank/DDBJ databases">
        <authorList>
            <consortium name="Pathogen Informatics"/>
            <person name="Doyle S."/>
        </authorList>
    </citation>
    <scope>NUCLEOTIDE SEQUENCE [LARGE SCALE GENOMIC DNA]</scope>
    <source>
        <strain evidence="2 3">NCTC5047</strain>
    </source>
</reference>
<evidence type="ECO:0000313" key="2">
    <source>
        <dbReference type="EMBL" id="STT75308.1"/>
    </source>
</evidence>
<name>A0A377XEG2_KLEPN</name>
<evidence type="ECO:0000313" key="3">
    <source>
        <dbReference type="Proteomes" id="UP000254340"/>
    </source>
</evidence>
<evidence type="ECO:0000256" key="1">
    <source>
        <dbReference type="SAM" id="Coils"/>
    </source>
</evidence>
<dbReference type="AlphaFoldDB" id="A0A377XEG2"/>
<dbReference type="EMBL" id="UGLH01000005">
    <property type="protein sequence ID" value="STT75308.1"/>
    <property type="molecule type" value="Genomic_DNA"/>
</dbReference>
<dbReference type="Proteomes" id="UP000254340">
    <property type="component" value="Unassembled WGS sequence"/>
</dbReference>
<protein>
    <submittedName>
        <fullName evidence="2">Uncharacterized protein</fullName>
    </submittedName>
</protein>